<reference evidence="1" key="1">
    <citation type="journal article" date="2014" name="Front. Microbiol.">
        <title>High frequency of phylogenetically diverse reductive dehalogenase-homologous genes in deep subseafloor sedimentary metagenomes.</title>
        <authorList>
            <person name="Kawai M."/>
            <person name="Futagami T."/>
            <person name="Toyoda A."/>
            <person name="Takaki Y."/>
            <person name="Nishi S."/>
            <person name="Hori S."/>
            <person name="Arai W."/>
            <person name="Tsubouchi T."/>
            <person name="Morono Y."/>
            <person name="Uchiyama I."/>
            <person name="Ito T."/>
            <person name="Fujiyama A."/>
            <person name="Inagaki F."/>
            <person name="Takami H."/>
        </authorList>
    </citation>
    <scope>NUCLEOTIDE SEQUENCE</scope>
    <source>
        <strain evidence="1">Expedition CK06-06</strain>
    </source>
</reference>
<feature type="non-terminal residue" evidence="1">
    <location>
        <position position="1"/>
    </location>
</feature>
<accession>X1MFP8</accession>
<dbReference type="EMBL" id="BARV01005295">
    <property type="protein sequence ID" value="GAI13505.1"/>
    <property type="molecule type" value="Genomic_DNA"/>
</dbReference>
<gene>
    <name evidence="1" type="ORF">S06H3_11101</name>
</gene>
<protein>
    <submittedName>
        <fullName evidence="1">Uncharacterized protein</fullName>
    </submittedName>
</protein>
<comment type="caution">
    <text evidence="1">The sequence shown here is derived from an EMBL/GenBank/DDBJ whole genome shotgun (WGS) entry which is preliminary data.</text>
</comment>
<dbReference type="InterPro" id="IPR027417">
    <property type="entry name" value="P-loop_NTPase"/>
</dbReference>
<name>X1MFP8_9ZZZZ</name>
<evidence type="ECO:0000313" key="1">
    <source>
        <dbReference type="EMBL" id="GAI13505.1"/>
    </source>
</evidence>
<organism evidence="1">
    <name type="scientific">marine sediment metagenome</name>
    <dbReference type="NCBI Taxonomy" id="412755"/>
    <lineage>
        <taxon>unclassified sequences</taxon>
        <taxon>metagenomes</taxon>
        <taxon>ecological metagenomes</taxon>
    </lineage>
</organism>
<dbReference type="AlphaFoldDB" id="X1MFP8"/>
<proteinExistence type="predicted"/>
<dbReference type="SUPFAM" id="SSF52540">
    <property type="entry name" value="P-loop containing nucleoside triphosphate hydrolases"/>
    <property type="match status" value="1"/>
</dbReference>
<dbReference type="Gene3D" id="3.40.50.300">
    <property type="entry name" value="P-loop containing nucleotide triphosphate hydrolases"/>
    <property type="match status" value="1"/>
</dbReference>
<sequence length="224" mass="25507">PKDKIELHAWLEDHKPDIVIFDPLADFIASNKSLSDDTLARTTAKTLTEIAQKFKCFPIITTHLRKEAINPQTGRSIVTPENVWTFVFGSRYWLASAPAQIVIIRANLQRYPKAKKFCFKFKTSEQREPLQVLRNPNLYYEELPDDKMSLATLTAQDVVEVLEKICKGEQIRSILTDTVKKNLDCGVTMAKDLIKSAIKQGLIYKDNKDNLIKVSSKLGKELNI</sequence>